<dbReference type="InterPro" id="IPR035940">
    <property type="entry name" value="CAP_sf"/>
</dbReference>
<comment type="caution">
    <text evidence="3">The sequence shown here is derived from an EMBL/GenBank/DDBJ whole genome shotgun (WGS) entry which is preliminary data.</text>
</comment>
<feature type="chain" id="PRO_5035194485" description="SCP domain-containing protein" evidence="1">
    <location>
        <begin position="32"/>
        <end position="163"/>
    </location>
</feature>
<dbReference type="AlphaFoldDB" id="A0A8J3YBD4"/>
<keyword evidence="4" id="KW-1185">Reference proteome</keyword>
<feature type="signal peptide" evidence="1">
    <location>
        <begin position="1"/>
        <end position="31"/>
    </location>
</feature>
<name>A0A8J3YBD4_9ACTN</name>
<dbReference type="SUPFAM" id="SSF55797">
    <property type="entry name" value="PR-1-like"/>
    <property type="match status" value="1"/>
</dbReference>
<evidence type="ECO:0000256" key="1">
    <source>
        <dbReference type="SAM" id="SignalP"/>
    </source>
</evidence>
<gene>
    <name evidence="3" type="ORF">Sya03_43210</name>
</gene>
<reference evidence="3" key="1">
    <citation type="submission" date="2021-01" db="EMBL/GenBank/DDBJ databases">
        <title>Whole genome shotgun sequence of Spirilliplanes yamanashiensis NBRC 15828.</title>
        <authorList>
            <person name="Komaki H."/>
            <person name="Tamura T."/>
        </authorList>
    </citation>
    <scope>NUCLEOTIDE SEQUENCE</scope>
    <source>
        <strain evidence="3">NBRC 15828</strain>
    </source>
</reference>
<dbReference type="RefSeq" id="WP_306891876.1">
    <property type="nucleotide sequence ID" value="NZ_BAAAGJ010000018.1"/>
</dbReference>
<dbReference type="InterPro" id="IPR014044">
    <property type="entry name" value="CAP_dom"/>
</dbReference>
<dbReference type="Gene3D" id="3.40.33.10">
    <property type="entry name" value="CAP"/>
    <property type="match status" value="1"/>
</dbReference>
<dbReference type="Pfam" id="PF00188">
    <property type="entry name" value="CAP"/>
    <property type="match status" value="1"/>
</dbReference>
<dbReference type="EMBL" id="BOOY01000030">
    <property type="protein sequence ID" value="GIJ04969.1"/>
    <property type="molecule type" value="Genomic_DNA"/>
</dbReference>
<evidence type="ECO:0000259" key="2">
    <source>
        <dbReference type="Pfam" id="PF00188"/>
    </source>
</evidence>
<organism evidence="3 4">
    <name type="scientific">Spirilliplanes yamanashiensis</name>
    <dbReference type="NCBI Taxonomy" id="42233"/>
    <lineage>
        <taxon>Bacteria</taxon>
        <taxon>Bacillati</taxon>
        <taxon>Actinomycetota</taxon>
        <taxon>Actinomycetes</taxon>
        <taxon>Micromonosporales</taxon>
        <taxon>Micromonosporaceae</taxon>
        <taxon>Spirilliplanes</taxon>
    </lineage>
</organism>
<dbReference type="CDD" id="cd05379">
    <property type="entry name" value="CAP_bacterial"/>
    <property type="match status" value="1"/>
</dbReference>
<evidence type="ECO:0000313" key="4">
    <source>
        <dbReference type="Proteomes" id="UP000652013"/>
    </source>
</evidence>
<accession>A0A8J3YBD4</accession>
<sequence length="163" mass="17456">MLTTTTRRLAFLALVPAALFGVLMLASPASAALTSTQTLEQQVVGYTNYQRKAAGCGTPLRVDARLVRAARGHSAHMARTARFSHTGLNGSTFGARAKYHGYAAPLSENIAWGQPTAAKAIHAWLASPGHRRNLLNCNAKAVGVGVVYNARGQAYYTQVFGWR</sequence>
<protein>
    <recommendedName>
        <fullName evidence="2">SCP domain-containing protein</fullName>
    </recommendedName>
</protein>
<dbReference type="PANTHER" id="PTHR31157">
    <property type="entry name" value="SCP DOMAIN-CONTAINING PROTEIN"/>
    <property type="match status" value="1"/>
</dbReference>
<proteinExistence type="predicted"/>
<evidence type="ECO:0000313" key="3">
    <source>
        <dbReference type="EMBL" id="GIJ04969.1"/>
    </source>
</evidence>
<keyword evidence="1" id="KW-0732">Signal</keyword>
<dbReference type="PANTHER" id="PTHR31157:SF1">
    <property type="entry name" value="SCP DOMAIN-CONTAINING PROTEIN"/>
    <property type="match status" value="1"/>
</dbReference>
<dbReference type="Proteomes" id="UP000652013">
    <property type="component" value="Unassembled WGS sequence"/>
</dbReference>
<feature type="domain" description="SCP" evidence="2">
    <location>
        <begin position="46"/>
        <end position="160"/>
    </location>
</feature>